<keyword evidence="2" id="KW-1185">Reference proteome</keyword>
<name>A0ABX6NI58_9BACT</name>
<dbReference type="Proteomes" id="UP000503251">
    <property type="component" value="Chromosome"/>
</dbReference>
<dbReference type="Gene3D" id="3.40.50.300">
    <property type="entry name" value="P-loop containing nucleotide triphosphate hydrolases"/>
    <property type="match status" value="1"/>
</dbReference>
<evidence type="ECO:0000313" key="1">
    <source>
        <dbReference type="EMBL" id="QJT09911.1"/>
    </source>
</evidence>
<protein>
    <submittedName>
        <fullName evidence="1">DNA polymerase III subunit delta</fullName>
    </submittedName>
</protein>
<dbReference type="RefSeq" id="WP_171267650.1">
    <property type="nucleotide sequence ID" value="NZ_CP039543.1"/>
</dbReference>
<dbReference type="EMBL" id="CP039543">
    <property type="protein sequence ID" value="QJT09911.1"/>
    <property type="molecule type" value="Genomic_DNA"/>
</dbReference>
<accession>A0ABX6NI58</accession>
<dbReference type="InterPro" id="IPR027417">
    <property type="entry name" value="P-loop_NTPase"/>
</dbReference>
<dbReference type="Pfam" id="PF13177">
    <property type="entry name" value="DNA_pol3_delta2"/>
    <property type="match status" value="1"/>
</dbReference>
<reference evidence="1 2" key="1">
    <citation type="submission" date="2019-04" db="EMBL/GenBank/DDBJ databases">
        <title>Isolation and culture of sulfate reducing bacteria from the cold seep of the South China Sea.</title>
        <authorList>
            <person name="Sun C."/>
            <person name="Liu R."/>
        </authorList>
    </citation>
    <scope>NUCLEOTIDE SEQUENCE [LARGE SCALE GENOMIC DNA]</scope>
    <source>
        <strain evidence="1 2">CS1</strain>
    </source>
</reference>
<proteinExistence type="predicted"/>
<dbReference type="SUPFAM" id="SSF52540">
    <property type="entry name" value="P-loop containing nucleoside triphosphate hydrolases"/>
    <property type="match status" value="1"/>
</dbReference>
<organism evidence="1 2">
    <name type="scientific">Oceanidesulfovibrio marinus</name>
    <dbReference type="NCBI Taxonomy" id="370038"/>
    <lineage>
        <taxon>Bacteria</taxon>
        <taxon>Pseudomonadati</taxon>
        <taxon>Thermodesulfobacteriota</taxon>
        <taxon>Desulfovibrionia</taxon>
        <taxon>Desulfovibrionales</taxon>
        <taxon>Desulfovibrionaceae</taxon>
        <taxon>Oceanidesulfovibrio</taxon>
    </lineage>
</organism>
<evidence type="ECO:0000313" key="2">
    <source>
        <dbReference type="Proteomes" id="UP000503251"/>
    </source>
</evidence>
<sequence>MAAARAAKEPAVTEAVEGVPLPDPDAVRELAHSPAQARVRGHMQRLAENPEAIPQVILLEGGSASDRLSMALFWTALLHCRGPEPAAEPAQMSMLGAMAPVPEAEPEPEERPCLTCTSCMQALTGANRDLYLLDGREEMIKIDAVREVRSVLGEPPRDHPVRVIILAELHNSRIETANALLKSLEEPRPGNSFVLLAPQRERLLPTLVSRSFVLTLAWPHGEDVQSASDDGETTARLAEGFAVFLETGKGWFSITGGKGAVSRNIGLGFCNALERAILAVLTDRAGSDRLAGALASRLDPQALRGLDIAVDQAAQALGMQVNPALTLDWLATRAVSLARDTTLRKRMG</sequence>
<gene>
    <name evidence="1" type="ORF">E8L03_13625</name>
</gene>